<feature type="binding site" evidence="9">
    <location>
        <position position="63"/>
    </location>
    <ligand>
        <name>ATP</name>
        <dbReference type="ChEBI" id="CHEBI:30616"/>
    </ligand>
</feature>
<dbReference type="NCBIfam" id="NF000868">
    <property type="entry name" value="PRK00080.1"/>
    <property type="match status" value="1"/>
</dbReference>
<dbReference type="GO" id="GO:0005737">
    <property type="term" value="C:cytoplasm"/>
    <property type="evidence" value="ECO:0007669"/>
    <property type="project" value="UniProtKB-SubCell"/>
</dbReference>
<dbReference type="GO" id="GO:0048476">
    <property type="term" value="C:Holliday junction resolvase complex"/>
    <property type="evidence" value="ECO:0007669"/>
    <property type="project" value="UniProtKB-UniRule"/>
</dbReference>
<evidence type="ECO:0000256" key="6">
    <source>
        <dbReference type="ARBA" id="ARBA00023125"/>
    </source>
</evidence>
<feature type="region of interest" description="Large ATPase domain (RuvB-L)" evidence="9">
    <location>
        <begin position="2"/>
        <end position="182"/>
    </location>
</feature>
<evidence type="ECO:0000256" key="7">
    <source>
        <dbReference type="ARBA" id="ARBA00023172"/>
    </source>
</evidence>
<dbReference type="EMBL" id="LNAM01000113">
    <property type="protein sequence ID" value="KSV59520.1"/>
    <property type="molecule type" value="Genomic_DNA"/>
</dbReference>
<comment type="similarity">
    <text evidence="9">Belongs to the RuvB family.</text>
</comment>
<dbReference type="AlphaFoldDB" id="A0A0V8QG80"/>
<dbReference type="PANTHER" id="PTHR42848:SF1">
    <property type="entry name" value="HOLLIDAY JUNCTION BRANCH MIGRATION COMPLEX SUBUNIT RUVB"/>
    <property type="match status" value="1"/>
</dbReference>
<dbReference type="RefSeq" id="WP_058352228.1">
    <property type="nucleotide sequence ID" value="NZ_CABMMD010000113.1"/>
</dbReference>
<dbReference type="GO" id="GO:0006310">
    <property type="term" value="P:DNA recombination"/>
    <property type="evidence" value="ECO:0007669"/>
    <property type="project" value="UniProtKB-UniRule"/>
</dbReference>
<feature type="region of interest" description="Small ATPAse domain (RuvB-S)" evidence="9">
    <location>
        <begin position="183"/>
        <end position="253"/>
    </location>
</feature>
<dbReference type="GO" id="GO:0016887">
    <property type="term" value="F:ATP hydrolysis activity"/>
    <property type="evidence" value="ECO:0007669"/>
    <property type="project" value="RHEA"/>
</dbReference>
<dbReference type="InterPro" id="IPR036388">
    <property type="entry name" value="WH-like_DNA-bd_sf"/>
</dbReference>
<sequence length="328" mass="36521">MGNRIITTELMDEDYKIENSLRPKLLCDYIGQTKAKENLKVYIEAAKQRGESLDHVLLYGPPGLGKTTLAGIIANEMEVNLKVTSGPAIEKPGEMAAILNNLQDGDLLFVDEIHRLNRQVEEVLYPAMEDFSIDIVIGKGAGARSIRLDLPKFTLVGATTRAGMLTAPLRDRFGVVHRLEFYTNQELTQIILRSAQVLKVKIDKEGAMELARRSRGTPRLANRLLKRVRDFAQVKYDGHITKEVADFALDLLEVDKLGLDNIDREILTTMMEKFAGGPVGLDTLAAAIGEDAGTIEDVYEPYLIQNGLLQRTPRGRMVTDLAYKHFGI</sequence>
<comment type="caution">
    <text evidence="9">Lacks conserved residue(s) required for the propagation of feature annotation.</text>
</comment>
<dbReference type="SMART" id="SM00382">
    <property type="entry name" value="AAA"/>
    <property type="match status" value="1"/>
</dbReference>
<dbReference type="GO" id="GO:0000400">
    <property type="term" value="F:four-way junction DNA binding"/>
    <property type="evidence" value="ECO:0007669"/>
    <property type="project" value="UniProtKB-UniRule"/>
</dbReference>
<feature type="binding site" evidence="9">
    <location>
        <position position="67"/>
    </location>
    <ligand>
        <name>Mg(2+)</name>
        <dbReference type="ChEBI" id="CHEBI:18420"/>
    </ligand>
</feature>
<keyword evidence="3 9" id="KW-0227">DNA damage</keyword>
<comment type="subunit">
    <text evidence="9">Homohexamer. Forms an RuvA(8)-RuvB(12)-Holliday junction (HJ) complex. HJ DNA is sandwiched between 2 RuvA tetramers; dsDNA enters through RuvA and exits via RuvB. An RuvB hexamer assembles on each DNA strand where it exits the tetramer. Each RuvB hexamer is contacted by two RuvA subunits (via domain III) on 2 adjacent RuvB subunits; this complex drives branch migration. In the full resolvosome a probable DNA-RuvA(4)-RuvB(12)-RuvC(2) complex forms which resolves the HJ.</text>
</comment>
<feature type="binding site" evidence="9">
    <location>
        <position position="66"/>
    </location>
    <ligand>
        <name>ATP</name>
        <dbReference type="ChEBI" id="CHEBI:30616"/>
    </ligand>
</feature>
<dbReference type="SUPFAM" id="SSF46785">
    <property type="entry name" value="Winged helix' DNA-binding domain"/>
    <property type="match status" value="1"/>
</dbReference>
<evidence type="ECO:0000256" key="5">
    <source>
        <dbReference type="ARBA" id="ARBA00022840"/>
    </source>
</evidence>
<dbReference type="InterPro" id="IPR041445">
    <property type="entry name" value="AAA_lid_4"/>
</dbReference>
<feature type="binding site" evidence="9">
    <location>
        <begin position="129"/>
        <end position="131"/>
    </location>
    <ligand>
        <name>ATP</name>
        <dbReference type="ChEBI" id="CHEBI:30616"/>
    </ligand>
</feature>
<keyword evidence="11" id="KW-0347">Helicase</keyword>
<dbReference type="SUPFAM" id="SSF52540">
    <property type="entry name" value="P-loop containing nucleoside triphosphate hydrolases"/>
    <property type="match status" value="1"/>
</dbReference>
<evidence type="ECO:0000256" key="2">
    <source>
        <dbReference type="ARBA" id="ARBA00022741"/>
    </source>
</evidence>
<evidence type="ECO:0000256" key="1">
    <source>
        <dbReference type="ARBA" id="ARBA00022490"/>
    </source>
</evidence>
<feature type="binding site" evidence="9">
    <location>
        <position position="182"/>
    </location>
    <ligand>
        <name>ATP</name>
        <dbReference type="ChEBI" id="CHEBI:30616"/>
    </ligand>
</feature>
<dbReference type="GO" id="GO:0005524">
    <property type="term" value="F:ATP binding"/>
    <property type="evidence" value="ECO:0007669"/>
    <property type="project" value="UniProtKB-UniRule"/>
</dbReference>
<dbReference type="Pfam" id="PF17864">
    <property type="entry name" value="AAA_lid_4"/>
    <property type="match status" value="1"/>
</dbReference>
<feature type="binding site" evidence="9">
    <location>
        <position position="67"/>
    </location>
    <ligand>
        <name>ATP</name>
        <dbReference type="ChEBI" id="CHEBI:30616"/>
    </ligand>
</feature>
<feature type="binding site" evidence="9">
    <location>
        <position position="68"/>
    </location>
    <ligand>
        <name>ATP</name>
        <dbReference type="ChEBI" id="CHEBI:30616"/>
    </ligand>
</feature>
<name>A0A0V8QG80_9FIRM</name>
<evidence type="ECO:0000259" key="10">
    <source>
        <dbReference type="SMART" id="SM00382"/>
    </source>
</evidence>
<dbReference type="InterPro" id="IPR004605">
    <property type="entry name" value="DNA_helicase_Holl-junc_RuvB"/>
</dbReference>
<comment type="catalytic activity">
    <reaction evidence="9">
        <text>ATP + H2O = ADP + phosphate + H(+)</text>
        <dbReference type="Rhea" id="RHEA:13065"/>
        <dbReference type="ChEBI" id="CHEBI:15377"/>
        <dbReference type="ChEBI" id="CHEBI:15378"/>
        <dbReference type="ChEBI" id="CHEBI:30616"/>
        <dbReference type="ChEBI" id="CHEBI:43474"/>
        <dbReference type="ChEBI" id="CHEBI:456216"/>
    </reaction>
</comment>
<feature type="binding site" evidence="9">
    <location>
        <position position="219"/>
    </location>
    <ligand>
        <name>ATP</name>
        <dbReference type="ChEBI" id="CHEBI:30616"/>
    </ligand>
</feature>
<comment type="domain">
    <text evidence="9">Has 3 domains, the large (RuvB-L) and small ATPase (RuvB-S) domains and the C-terminal head (RuvB-H) domain. The head domain binds DNA, while the ATPase domains jointly bind ATP, ADP or are empty depending on the state of the subunit in the translocation cycle. During a single DNA translocation step the structure of each domain remains the same, but their relative positions change.</text>
</comment>
<dbReference type="GO" id="GO:0009378">
    <property type="term" value="F:four-way junction helicase activity"/>
    <property type="evidence" value="ECO:0007669"/>
    <property type="project" value="InterPro"/>
</dbReference>
<dbReference type="Gene3D" id="1.10.8.60">
    <property type="match status" value="1"/>
</dbReference>
<comment type="subcellular location">
    <subcellularLocation>
        <location evidence="9">Cytoplasm</location>
    </subcellularLocation>
</comment>
<dbReference type="Gene3D" id="1.10.10.10">
    <property type="entry name" value="Winged helix-like DNA-binding domain superfamily/Winged helix DNA-binding domain"/>
    <property type="match status" value="1"/>
</dbReference>
<keyword evidence="4 9" id="KW-0378">Hydrolase</keyword>
<reference evidence="11 12" key="1">
    <citation type="submission" date="2015-11" db="EMBL/GenBank/DDBJ databases">
        <title>Butyribacter intestini gen. nov., sp. nov., a butyric acid-producing bacterium of the family Lachnospiraceae isolated from the human faeces.</title>
        <authorList>
            <person name="Zou Y."/>
            <person name="Xue W."/>
            <person name="Luo G."/>
            <person name="Lv M."/>
        </authorList>
    </citation>
    <scope>NUCLEOTIDE SEQUENCE [LARGE SCALE GENOMIC DNA]</scope>
    <source>
        <strain evidence="11 12">ACET-33324</strain>
    </source>
</reference>
<dbReference type="NCBIfam" id="TIGR00635">
    <property type="entry name" value="ruvB"/>
    <property type="match status" value="1"/>
</dbReference>
<evidence type="ECO:0000256" key="9">
    <source>
        <dbReference type="HAMAP-Rule" id="MF_00016"/>
    </source>
</evidence>
<dbReference type="OrthoDB" id="9804478at2"/>
<comment type="caution">
    <text evidence="11">The sequence shown here is derived from an EMBL/GenBank/DDBJ whole genome shotgun (WGS) entry which is preliminary data.</text>
</comment>
<feature type="region of interest" description="Head domain (RuvB-H)" evidence="9">
    <location>
        <begin position="256"/>
        <end position="328"/>
    </location>
</feature>
<keyword evidence="6 9" id="KW-0238">DNA-binding</keyword>
<feature type="binding site" evidence="9">
    <location>
        <position position="311"/>
    </location>
    <ligand>
        <name>DNA</name>
        <dbReference type="ChEBI" id="CHEBI:16991"/>
    </ligand>
</feature>
<keyword evidence="1 9" id="KW-0963">Cytoplasm</keyword>
<organism evidence="11 12">
    <name type="scientific">Acetivibrio ethanolgignens</name>
    <dbReference type="NCBI Taxonomy" id="290052"/>
    <lineage>
        <taxon>Bacteria</taxon>
        <taxon>Bacillati</taxon>
        <taxon>Bacillota</taxon>
        <taxon>Clostridia</taxon>
        <taxon>Eubacteriales</taxon>
        <taxon>Oscillospiraceae</taxon>
        <taxon>Acetivibrio</taxon>
    </lineage>
</organism>
<feature type="domain" description="AAA+ ATPase" evidence="10">
    <location>
        <begin position="52"/>
        <end position="179"/>
    </location>
</feature>
<evidence type="ECO:0000313" key="12">
    <source>
        <dbReference type="Proteomes" id="UP000054874"/>
    </source>
</evidence>
<accession>A0A0V8QG80</accession>
<dbReference type="Pfam" id="PF05496">
    <property type="entry name" value="RuvB_N"/>
    <property type="match status" value="1"/>
</dbReference>
<gene>
    <name evidence="9" type="primary">ruvB</name>
    <name evidence="11" type="ORF">ASU35_08405</name>
</gene>
<dbReference type="InterPro" id="IPR003593">
    <property type="entry name" value="AAA+_ATPase"/>
</dbReference>
<evidence type="ECO:0000313" key="11">
    <source>
        <dbReference type="EMBL" id="KSV59520.1"/>
    </source>
</evidence>
<keyword evidence="7 9" id="KW-0233">DNA recombination</keyword>
<dbReference type="InterPro" id="IPR027417">
    <property type="entry name" value="P-loop_NTPase"/>
</dbReference>
<evidence type="ECO:0000256" key="3">
    <source>
        <dbReference type="ARBA" id="ARBA00022763"/>
    </source>
</evidence>
<feature type="binding site" evidence="9">
    <location>
        <position position="172"/>
    </location>
    <ligand>
        <name>ATP</name>
        <dbReference type="ChEBI" id="CHEBI:30616"/>
    </ligand>
</feature>
<proteinExistence type="inferred from homology"/>
<dbReference type="HAMAP" id="MF_00016">
    <property type="entry name" value="DNA_HJ_migration_RuvB"/>
    <property type="match status" value="1"/>
</dbReference>
<dbReference type="CDD" id="cd00009">
    <property type="entry name" value="AAA"/>
    <property type="match status" value="1"/>
</dbReference>
<keyword evidence="12" id="KW-1185">Reference proteome</keyword>
<keyword evidence="2 9" id="KW-0547">Nucleotide-binding</keyword>
<comment type="function">
    <text evidence="9">The RuvA-RuvB-RuvC complex processes Holliday junction (HJ) DNA during genetic recombination and DNA repair, while the RuvA-RuvB complex plays an important role in the rescue of blocked DNA replication forks via replication fork reversal (RFR). RuvA specifically binds to HJ cruciform DNA, conferring on it an open structure. The RuvB hexamer acts as an ATP-dependent pump, pulling dsDNA into and through the RuvAB complex. RuvB forms 2 homohexamers on either side of HJ DNA bound by 1 or 2 RuvA tetramers; 4 subunits per hexamer contact DNA at a time. Coordinated motions by a converter formed by DNA-disengaged RuvB subunits stimulates ATP hydrolysis and nucleotide exchange. Immobilization of the converter enables RuvB to convert the ATP-contained energy into a lever motion, pulling 2 nucleotides of DNA out of the RuvA tetramer per ATP hydrolyzed, thus driving DNA branch migration. The RuvB motors rotate together with the DNA substrate, which together with the progressing nucleotide cycle form the mechanistic basis for DNA recombination by continuous HJ branch migration. Branch migration allows RuvC to scan DNA until it finds its consensus sequence, where it cleaves and resolves cruciform DNA.</text>
</comment>
<dbReference type="GO" id="GO:0006281">
    <property type="term" value="P:DNA repair"/>
    <property type="evidence" value="ECO:0007669"/>
    <property type="project" value="UniProtKB-UniRule"/>
</dbReference>
<dbReference type="InterPro" id="IPR008823">
    <property type="entry name" value="RuvB_wg_C"/>
</dbReference>
<protein>
    <recommendedName>
        <fullName evidence="9">Holliday junction branch migration complex subunit RuvB</fullName>
        <ecNumber evidence="9">3.6.4.-</ecNumber>
    </recommendedName>
</protein>
<feature type="binding site" evidence="9">
    <location>
        <position position="21"/>
    </location>
    <ligand>
        <name>ATP</name>
        <dbReference type="ChEBI" id="CHEBI:30616"/>
    </ligand>
</feature>
<dbReference type="Pfam" id="PF05491">
    <property type="entry name" value="WHD_RuvB"/>
    <property type="match status" value="1"/>
</dbReference>
<dbReference type="PANTHER" id="PTHR42848">
    <property type="match status" value="1"/>
</dbReference>
<dbReference type="Proteomes" id="UP000054874">
    <property type="component" value="Unassembled WGS sequence"/>
</dbReference>
<feature type="binding site" evidence="9">
    <location>
        <position position="316"/>
    </location>
    <ligand>
        <name>DNA</name>
        <dbReference type="ChEBI" id="CHEBI:16991"/>
    </ligand>
</feature>
<feature type="binding site" evidence="9">
    <location>
        <position position="22"/>
    </location>
    <ligand>
        <name>ATP</name>
        <dbReference type="ChEBI" id="CHEBI:30616"/>
    </ligand>
</feature>
<dbReference type="Gene3D" id="3.40.50.300">
    <property type="entry name" value="P-loop containing nucleotide triphosphate hydrolases"/>
    <property type="match status" value="1"/>
</dbReference>
<dbReference type="EC" id="3.6.4.-" evidence="9"/>
<evidence type="ECO:0000256" key="4">
    <source>
        <dbReference type="ARBA" id="ARBA00022801"/>
    </source>
</evidence>
<keyword evidence="8 9" id="KW-0234">DNA repair</keyword>
<dbReference type="InterPro" id="IPR008824">
    <property type="entry name" value="RuvB-like_N"/>
</dbReference>
<evidence type="ECO:0000256" key="8">
    <source>
        <dbReference type="ARBA" id="ARBA00023204"/>
    </source>
</evidence>
<dbReference type="STRING" id="290052.ASU35_08405"/>
<dbReference type="InterPro" id="IPR036390">
    <property type="entry name" value="WH_DNA-bd_sf"/>
</dbReference>
<keyword evidence="5 9" id="KW-0067">ATP-binding</keyword>